<evidence type="ECO:0000313" key="1">
    <source>
        <dbReference type="EMBL" id="KTD88604.1"/>
    </source>
</evidence>
<protein>
    <recommendedName>
        <fullName evidence="3">Aminoglycoside phosphotransferase domain-containing protein</fullName>
    </recommendedName>
</protein>
<keyword evidence="2" id="KW-1185">Reference proteome</keyword>
<name>A0A0W1B4X9_9BACL</name>
<dbReference type="AlphaFoldDB" id="A0A0W1B4X9"/>
<evidence type="ECO:0000313" key="2">
    <source>
        <dbReference type="Proteomes" id="UP000054709"/>
    </source>
</evidence>
<dbReference type="EMBL" id="LCZJ02000012">
    <property type="protein sequence ID" value="KTD88604.1"/>
    <property type="molecule type" value="Genomic_DNA"/>
</dbReference>
<organism evidence="1 2">
    <name type="scientific">Paenibacillus etheri</name>
    <dbReference type="NCBI Taxonomy" id="1306852"/>
    <lineage>
        <taxon>Bacteria</taxon>
        <taxon>Bacillati</taxon>
        <taxon>Bacillota</taxon>
        <taxon>Bacilli</taxon>
        <taxon>Bacillales</taxon>
        <taxon>Paenibacillaceae</taxon>
        <taxon>Paenibacillus</taxon>
    </lineage>
</organism>
<proteinExistence type="predicted"/>
<accession>A0A0W1B4X9</accession>
<dbReference type="Proteomes" id="UP000054709">
    <property type="component" value="Unassembled WGS sequence"/>
</dbReference>
<evidence type="ECO:0008006" key="3">
    <source>
        <dbReference type="Google" id="ProtNLM"/>
    </source>
</evidence>
<sequence>MKILQMENAKVQLAYASQHMEKIGSNQSKLLDKLYELESRIQPRKQYGFIHGEMGPDHVLVNDKLEPFLIDIKGLLKLIHRGFPDQPFAKGLAEYQSERALRFIEK</sequence>
<reference evidence="1 2" key="1">
    <citation type="journal article" date="2015" name="Int. Biodeterior. Biodegradation">
        <title>Physiological and genetic screening methods for the isolation of methyl tert-butyl ether-degrading bacteria for bioremediation purposes.</title>
        <authorList>
            <person name="Guisado I.M."/>
            <person name="Purswani J."/>
            <person name="Gonzalez Lopez J."/>
            <person name="Pozo C."/>
        </authorList>
    </citation>
    <scope>NUCLEOTIDE SEQUENCE [LARGE SCALE GENOMIC DNA]</scope>
    <source>
        <strain evidence="1 2">SH7</strain>
    </source>
</reference>
<comment type="caution">
    <text evidence="1">The sequence shown here is derived from an EMBL/GenBank/DDBJ whole genome shotgun (WGS) entry which is preliminary data.</text>
</comment>
<gene>
    <name evidence="1" type="ORF">UQ64_04625</name>
</gene>